<dbReference type="Pfam" id="PF07748">
    <property type="entry name" value="Glyco_hydro_38C"/>
    <property type="match status" value="1"/>
</dbReference>
<dbReference type="SUPFAM" id="SSF74650">
    <property type="entry name" value="Galactose mutarotase-like"/>
    <property type="match status" value="1"/>
</dbReference>
<proteinExistence type="inferred from homology"/>
<keyword evidence="7" id="KW-1185">Reference proteome</keyword>
<keyword evidence="3" id="KW-0378">Hydrolase</keyword>
<dbReference type="CDD" id="cd10789">
    <property type="entry name" value="GH38N_AMII_ER_cytosolic"/>
    <property type="match status" value="1"/>
</dbReference>
<dbReference type="SMART" id="SM00872">
    <property type="entry name" value="Alpha-mann_mid"/>
    <property type="match status" value="1"/>
</dbReference>
<evidence type="ECO:0000256" key="4">
    <source>
        <dbReference type="ARBA" id="ARBA00023295"/>
    </source>
</evidence>
<feature type="domain" description="Glycoside hydrolase family 38 central" evidence="5">
    <location>
        <begin position="511"/>
        <end position="588"/>
    </location>
</feature>
<sequence>MPLTEKKLRAAIKRMAQAMEGPRRQLQPILHAPATGPMTLPPPPDDAAWQPLELGQVWGRKHATTWLQISVHAPDSWQGQALVLQLHWPQSEDDALLLRLEATVFLDGQAIGALDWRHRQLLLPEQVGDGQEHQLTIQVYTYIPLLFEGLTLHARNETVWQLYHTMHTVFEAALSLDENDLVRHTFIERLNQVHTLLDLREGYASARFIQSAQDALKLLQEQLADGLNAGTRPHMIVTGHAHLDLAWQWPYWRSHQKISHTLANVLSLMERYPDYYYAHSQPQALQWVKEDLPELYERVKQRIAEGRIELVGAMWVEADCNLTSGESLVRQVLHGMRFMEAEFGYAPRYIWLPDVFGYSAAMPQIMRGCDIPVFMTTKISWNQFNRMPCDTFRWRGIDGTEVLTHFVTAPDVSTVSTYYTYNGPFRASDIWGTWKNYRQQQINDELLYLCGWGDGGGGPEEHQLERSLVLRDLPGFPTVEMGRVDRYFDNLYERVWEHPELPNWVGELYLEYHRGTYTSQARTKQGNRRAELYLREVELLNAWGSLYGMQTRQERVNEAWKLVLLNQFHDVLPGSSIAEVYEDALRLYQEAHAIASEVRDEAITCLASSLGWRAAQPGLLNTLPWERTDPVQIALTAVDAETLPEGQQVEDWEGQKYLLLDTVKVPSMGFATLEAAETGASESACRASVDANGQITLQNAYYELNLTTNGEIERLYDKLAERDVLAPGQTGNQLIAFEDRPLNFDAWDIDLFYEEKPYPLLEAASVRVIEEGPIRATVEVVRPFMASRVTQRISLWRHSARIDFVTEIDWHEHQTVLKAAFPVAINSAQATYEIQFGHIQRPTHRNTSWDMARFEVCAHRWIDLSESGYGVSLLNDSKYGHDVHDNVMRLTLLKSGVSPDPEADQGLHRFTYSLLPHQGDWREAGVERRAYELNVPVLLVQGTTQTTAARATPSASFLQTDCPHIIVETVKPAEDGDGLIVRLYEAHNRRGKATLRFASSIVSAQECNLLEKPQGEAQYEGKALSFAVRPFEIKTFRVHLASPEA</sequence>
<dbReference type="RefSeq" id="WP_201376353.1">
    <property type="nucleotide sequence ID" value="NZ_BNJG01000004.1"/>
</dbReference>
<evidence type="ECO:0000256" key="1">
    <source>
        <dbReference type="ARBA" id="ARBA00009792"/>
    </source>
</evidence>
<dbReference type="Gene3D" id="2.60.40.2220">
    <property type="match status" value="1"/>
</dbReference>
<evidence type="ECO:0000259" key="5">
    <source>
        <dbReference type="SMART" id="SM00872"/>
    </source>
</evidence>
<dbReference type="SUPFAM" id="SSF88713">
    <property type="entry name" value="Glycoside hydrolase/deacetylase"/>
    <property type="match status" value="1"/>
</dbReference>
<keyword evidence="2" id="KW-0479">Metal-binding</keyword>
<organism evidence="6 7">
    <name type="scientific">Ktedonobacter robiniae</name>
    <dbReference type="NCBI Taxonomy" id="2778365"/>
    <lineage>
        <taxon>Bacteria</taxon>
        <taxon>Bacillati</taxon>
        <taxon>Chloroflexota</taxon>
        <taxon>Ktedonobacteria</taxon>
        <taxon>Ktedonobacterales</taxon>
        <taxon>Ktedonobacteraceae</taxon>
        <taxon>Ktedonobacter</taxon>
    </lineage>
</organism>
<evidence type="ECO:0000256" key="2">
    <source>
        <dbReference type="ARBA" id="ARBA00022723"/>
    </source>
</evidence>
<dbReference type="InterPro" id="IPR028995">
    <property type="entry name" value="Glyco_hydro_57/38_cen_sf"/>
</dbReference>
<dbReference type="InterPro" id="IPR011330">
    <property type="entry name" value="Glyco_hydro/deAcase_b/a-brl"/>
</dbReference>
<dbReference type="InterPro" id="IPR041147">
    <property type="entry name" value="GH38_C"/>
</dbReference>
<name>A0ABQ3V5E5_9CHLR</name>
<dbReference type="InterPro" id="IPR011682">
    <property type="entry name" value="Glyco_hydro_38_C"/>
</dbReference>
<comment type="caution">
    <text evidence="6">The sequence shown here is derived from an EMBL/GenBank/DDBJ whole genome shotgun (WGS) entry which is preliminary data.</text>
</comment>
<dbReference type="SUPFAM" id="SSF88688">
    <property type="entry name" value="Families 57/38 glycoside transferase middle domain"/>
    <property type="match status" value="1"/>
</dbReference>
<dbReference type="Pfam" id="PF09261">
    <property type="entry name" value="Alpha-mann_mid"/>
    <property type="match status" value="1"/>
</dbReference>
<evidence type="ECO:0000256" key="3">
    <source>
        <dbReference type="ARBA" id="ARBA00022801"/>
    </source>
</evidence>
<dbReference type="InterPro" id="IPR037094">
    <property type="entry name" value="Glyco_hydro_38_cen_sf"/>
</dbReference>
<evidence type="ECO:0000313" key="7">
    <source>
        <dbReference type="Proteomes" id="UP000654345"/>
    </source>
</evidence>
<dbReference type="Pfam" id="PF17677">
    <property type="entry name" value="Glyco_hydro38C2"/>
    <property type="match status" value="1"/>
</dbReference>
<dbReference type="InterPro" id="IPR027291">
    <property type="entry name" value="Glyco_hydro_38_N_sf"/>
</dbReference>
<dbReference type="PANTHER" id="PTHR46017:SF1">
    <property type="entry name" value="ALPHA-MANNOSIDASE 2C1"/>
    <property type="match status" value="1"/>
</dbReference>
<dbReference type="InterPro" id="IPR015341">
    <property type="entry name" value="Glyco_hydro_38_cen"/>
</dbReference>
<dbReference type="EMBL" id="BNJG01000004">
    <property type="protein sequence ID" value="GHO60187.1"/>
    <property type="molecule type" value="Genomic_DNA"/>
</dbReference>
<dbReference type="InterPro" id="IPR054723">
    <property type="entry name" value="Ams1-like_N"/>
</dbReference>
<dbReference type="Gene3D" id="3.20.110.10">
    <property type="entry name" value="Glycoside hydrolase 38, N terminal domain"/>
    <property type="match status" value="1"/>
</dbReference>
<dbReference type="Pfam" id="PF01074">
    <property type="entry name" value="Glyco_hydro_38N"/>
    <property type="match status" value="1"/>
</dbReference>
<dbReference type="InterPro" id="IPR000602">
    <property type="entry name" value="Glyco_hydro_38_N"/>
</dbReference>
<evidence type="ECO:0000313" key="6">
    <source>
        <dbReference type="EMBL" id="GHO60187.1"/>
    </source>
</evidence>
<keyword evidence="4" id="KW-0326">Glycosidase</keyword>
<dbReference type="Gene3D" id="1.20.1270.50">
    <property type="entry name" value="Glycoside hydrolase family 38, central domain"/>
    <property type="match status" value="1"/>
</dbReference>
<dbReference type="Pfam" id="PF22907">
    <property type="entry name" value="Ams1-like_1st"/>
    <property type="match status" value="1"/>
</dbReference>
<dbReference type="PANTHER" id="PTHR46017">
    <property type="entry name" value="ALPHA-MANNOSIDASE 2C1"/>
    <property type="match status" value="1"/>
</dbReference>
<dbReference type="InterPro" id="IPR011013">
    <property type="entry name" value="Gal_mutarotase_sf_dom"/>
</dbReference>
<comment type="similarity">
    <text evidence="1">Belongs to the glycosyl hydrolase 38 family.</text>
</comment>
<gene>
    <name evidence="6" type="ORF">KSB_86620</name>
</gene>
<protein>
    <submittedName>
        <fullName evidence="6">Alpha-mannosidase</fullName>
    </submittedName>
</protein>
<reference evidence="6 7" key="1">
    <citation type="journal article" date="2021" name="Int. J. Syst. Evol. Microbiol.">
        <title>Reticulibacter mediterranei gen. nov., sp. nov., within the new family Reticulibacteraceae fam. nov., and Ktedonospora formicarum gen. nov., sp. nov., Ktedonobacter robiniae sp. nov., Dictyobacter formicarum sp. nov. and Dictyobacter arantiisoli sp. nov., belonging to the class Ktedonobacteria.</title>
        <authorList>
            <person name="Yabe S."/>
            <person name="Zheng Y."/>
            <person name="Wang C.M."/>
            <person name="Sakai Y."/>
            <person name="Abe K."/>
            <person name="Yokota A."/>
            <person name="Donadio S."/>
            <person name="Cavaletti L."/>
            <person name="Monciardini P."/>
        </authorList>
    </citation>
    <scope>NUCLEOTIDE SEQUENCE [LARGE SCALE GENOMIC DNA]</scope>
    <source>
        <strain evidence="6 7">SOSP1-30</strain>
    </source>
</reference>
<accession>A0ABQ3V5E5</accession>
<dbReference type="Proteomes" id="UP000654345">
    <property type="component" value="Unassembled WGS sequence"/>
</dbReference>
<dbReference type="Gene3D" id="2.70.98.30">
    <property type="entry name" value="Golgi alpha-mannosidase II, domain 4"/>
    <property type="match status" value="1"/>
</dbReference>